<accession>A0A3R9PT67</accession>
<protein>
    <submittedName>
        <fullName evidence="8">Beta-xylosidase</fullName>
    </submittedName>
</protein>
<dbReference type="PANTHER" id="PTHR43772:SF2">
    <property type="entry name" value="PUTATIVE (AFU_ORTHOLOGUE AFUA_2G04480)-RELATED"/>
    <property type="match status" value="1"/>
</dbReference>
<dbReference type="EMBL" id="RWIT01000014">
    <property type="protein sequence ID" value="RSK45364.1"/>
    <property type="molecule type" value="Genomic_DNA"/>
</dbReference>
<keyword evidence="4" id="KW-0119">Carbohydrate metabolism</keyword>
<reference evidence="8 9" key="1">
    <citation type="submission" date="2018-12" db="EMBL/GenBank/DDBJ databases">
        <authorList>
            <person name="Feng G."/>
            <person name="Zhu H."/>
        </authorList>
    </citation>
    <scope>NUCLEOTIDE SEQUENCE [LARGE SCALE GENOMIC DNA]</scope>
    <source>
        <strain evidence="8 9">KCTC 12533</strain>
    </source>
</reference>
<keyword evidence="9" id="KW-1185">Reference proteome</keyword>
<evidence type="ECO:0000256" key="5">
    <source>
        <dbReference type="ARBA" id="ARBA00023295"/>
    </source>
</evidence>
<dbReference type="AlphaFoldDB" id="A0A3R9PT67"/>
<feature type="active site" description="Proton donor" evidence="6">
    <location>
        <position position="616"/>
    </location>
</feature>
<keyword evidence="2" id="KW-0858">Xylan degradation</keyword>
<organism evidence="8 9">
    <name type="scientific">Hymenobacter rigui</name>
    <dbReference type="NCBI Taxonomy" id="334424"/>
    <lineage>
        <taxon>Bacteria</taxon>
        <taxon>Pseudomonadati</taxon>
        <taxon>Bacteroidota</taxon>
        <taxon>Cytophagia</taxon>
        <taxon>Cytophagales</taxon>
        <taxon>Hymenobacteraceae</taxon>
        <taxon>Hymenobacter</taxon>
    </lineage>
</organism>
<evidence type="ECO:0000256" key="7">
    <source>
        <dbReference type="PIRSR" id="PIRSR606710-2"/>
    </source>
</evidence>
<keyword evidence="5" id="KW-0326">Glycosidase</keyword>
<dbReference type="GO" id="GO:0004553">
    <property type="term" value="F:hydrolase activity, hydrolyzing O-glycosyl compounds"/>
    <property type="evidence" value="ECO:0007669"/>
    <property type="project" value="InterPro"/>
</dbReference>
<name>A0A3R9PT67_9BACT</name>
<dbReference type="OrthoDB" id="3308423at2"/>
<feature type="active site" description="Proton acceptor" evidence="6">
    <location>
        <position position="447"/>
    </location>
</feature>
<sequence length="743" mass="82294">MLLTPVSTVAHRGTRSNPFVAPGSSWLRRTALAALLLLLGVATVLPGFAKGPKPPKPTAYLFVYFTGNDKKEEAIRFALSPDGYHYRALNGNRPVISSAAISETGGVRDPHILRGPDGQFYMVATDMVSAKGWSSNRGMVLLKSKDLVNWTHSAINFQRRYQGQENLLRVWAPQTIYDVQAGKYLVYFSLKHGDEPDKIYYAYANRDFTDLEGEPKQLFFSPTNGSCIDGDIVARDGKFYLFFKTEGQGNGIKVAVSDKLTSGYVLRDEYVQQTKDAVEGAGTFRLNGSTDYILMYDRYMSGQYQFTRTSDLRTFRVVDGEVSMNFHPRHGTVLPITEQEAARLAARWLPATEPLLTARNPAIRPNNTAVDSAARQVRFLVKPGTNLKALDPQFRPIPGTRLTPGGPQDFSKGPVRYTVRVGERPAETVTVSATETHNPALGGYFADPAIIYAEKTGKFYLYPTSDGFTGWSGTYFKAFSSADLVNWQDEGVILDLPKDVSWAKKNAWAPCMLEQKKAAGYRYAYYFCAEQKIGVAFSDSPTGPFKDSGQPLLDKLPEGVKGGQQIDPAVFHDPQSGKNYLYWGNGYMAGAELSDDLTSLKPGTIRVLTPDNTFREGAHVLFRNGTYYFMWSEDDTRSPNYRVRYGTANTPLGPITVPANNLVVSKDAASGIYGTGHNSTIQVPGRDEWYLVYHRFSFPNGITMGDAAGYNREVCIDRLEFNPDGSIKPVTPTHAGIQQVKVK</sequence>
<dbReference type="Proteomes" id="UP000273500">
    <property type="component" value="Unassembled WGS sequence"/>
</dbReference>
<proteinExistence type="inferred from homology"/>
<evidence type="ECO:0000313" key="9">
    <source>
        <dbReference type="Proteomes" id="UP000273500"/>
    </source>
</evidence>
<dbReference type="GO" id="GO:0045493">
    <property type="term" value="P:xylan catabolic process"/>
    <property type="evidence" value="ECO:0007669"/>
    <property type="project" value="UniProtKB-KW"/>
</dbReference>
<evidence type="ECO:0000256" key="1">
    <source>
        <dbReference type="ARBA" id="ARBA00009865"/>
    </source>
</evidence>
<dbReference type="InterPro" id="IPR052176">
    <property type="entry name" value="Glycosyl_Hydrlase_43_Enz"/>
</dbReference>
<dbReference type="Gene3D" id="2.115.10.20">
    <property type="entry name" value="Glycosyl hydrolase domain, family 43"/>
    <property type="match status" value="2"/>
</dbReference>
<keyword evidence="2" id="KW-0624">Polysaccharide degradation</keyword>
<comment type="similarity">
    <text evidence="1">Belongs to the glycosyl hydrolase 43 family.</text>
</comment>
<evidence type="ECO:0000313" key="8">
    <source>
        <dbReference type="EMBL" id="RSK45364.1"/>
    </source>
</evidence>
<dbReference type="CDD" id="cd08983">
    <property type="entry name" value="GH43_Bt3655-like"/>
    <property type="match status" value="1"/>
</dbReference>
<evidence type="ECO:0000256" key="6">
    <source>
        <dbReference type="PIRSR" id="PIRSR606710-1"/>
    </source>
</evidence>
<gene>
    <name evidence="8" type="ORF">EI291_18590</name>
</gene>
<dbReference type="InterPro" id="IPR023296">
    <property type="entry name" value="Glyco_hydro_beta-prop_sf"/>
</dbReference>
<comment type="caution">
    <text evidence="8">The sequence shown here is derived from an EMBL/GenBank/DDBJ whole genome shotgun (WGS) entry which is preliminary data.</text>
</comment>
<evidence type="ECO:0000256" key="2">
    <source>
        <dbReference type="ARBA" id="ARBA00022651"/>
    </source>
</evidence>
<dbReference type="Pfam" id="PF04616">
    <property type="entry name" value="Glyco_hydro_43"/>
    <property type="match status" value="2"/>
</dbReference>
<keyword evidence="3" id="KW-0378">Hydrolase</keyword>
<dbReference type="PANTHER" id="PTHR43772">
    <property type="entry name" value="ENDO-1,4-BETA-XYLANASE"/>
    <property type="match status" value="1"/>
</dbReference>
<evidence type="ECO:0000256" key="4">
    <source>
        <dbReference type="ARBA" id="ARBA00023277"/>
    </source>
</evidence>
<dbReference type="CDD" id="cd18828">
    <property type="entry name" value="GH43_BT3675-like"/>
    <property type="match status" value="1"/>
</dbReference>
<dbReference type="Gene3D" id="2.60.40.2340">
    <property type="match status" value="1"/>
</dbReference>
<dbReference type="InterPro" id="IPR006710">
    <property type="entry name" value="Glyco_hydro_43"/>
</dbReference>
<dbReference type="RefSeq" id="WP_125423583.1">
    <property type="nucleotide sequence ID" value="NZ_RWIT01000014.1"/>
</dbReference>
<evidence type="ECO:0000256" key="3">
    <source>
        <dbReference type="ARBA" id="ARBA00022801"/>
    </source>
</evidence>
<dbReference type="SUPFAM" id="SSF75005">
    <property type="entry name" value="Arabinanase/levansucrase/invertase"/>
    <property type="match status" value="2"/>
</dbReference>
<feature type="site" description="Important for catalytic activity, responsible for pKa modulation of the active site Glu and correct orientation of both the proton donor and substrate" evidence="7">
    <location>
        <position position="567"/>
    </location>
</feature>